<evidence type="ECO:0000313" key="7">
    <source>
        <dbReference type="Proteomes" id="UP000720189"/>
    </source>
</evidence>
<proteinExistence type="predicted"/>
<dbReference type="AlphaFoldDB" id="A0A9P9G870"/>
<protein>
    <submittedName>
        <fullName evidence="6">Organic solute transporter Ostalpha-domain-containing protein</fullName>
    </submittedName>
</protein>
<evidence type="ECO:0000256" key="3">
    <source>
        <dbReference type="ARBA" id="ARBA00022989"/>
    </source>
</evidence>
<dbReference type="SMART" id="SM01417">
    <property type="entry name" value="Solute_trans_a"/>
    <property type="match status" value="1"/>
</dbReference>
<gene>
    <name evidence="6" type="ORF">BKA55DRAFT_522172</name>
</gene>
<organism evidence="6 7">
    <name type="scientific">Fusarium redolens</name>
    <dbReference type="NCBI Taxonomy" id="48865"/>
    <lineage>
        <taxon>Eukaryota</taxon>
        <taxon>Fungi</taxon>
        <taxon>Dikarya</taxon>
        <taxon>Ascomycota</taxon>
        <taxon>Pezizomycotina</taxon>
        <taxon>Sordariomycetes</taxon>
        <taxon>Hypocreomycetidae</taxon>
        <taxon>Hypocreales</taxon>
        <taxon>Nectriaceae</taxon>
        <taxon>Fusarium</taxon>
        <taxon>Fusarium redolens species complex</taxon>
    </lineage>
</organism>
<name>A0A9P9G870_FUSRE</name>
<dbReference type="EMBL" id="JAGMUX010000017">
    <property type="protein sequence ID" value="KAH7234723.1"/>
    <property type="molecule type" value="Genomic_DNA"/>
</dbReference>
<dbReference type="GO" id="GO:0016020">
    <property type="term" value="C:membrane"/>
    <property type="evidence" value="ECO:0007669"/>
    <property type="project" value="UniProtKB-SubCell"/>
</dbReference>
<evidence type="ECO:0000256" key="1">
    <source>
        <dbReference type="ARBA" id="ARBA00004141"/>
    </source>
</evidence>
<evidence type="ECO:0000256" key="4">
    <source>
        <dbReference type="ARBA" id="ARBA00023136"/>
    </source>
</evidence>
<keyword evidence="3 5" id="KW-1133">Transmembrane helix</keyword>
<dbReference type="GeneID" id="70218514"/>
<comment type="subcellular location">
    <subcellularLocation>
        <location evidence="1">Membrane</location>
        <topology evidence="1">Multi-pass membrane protein</topology>
    </subcellularLocation>
</comment>
<evidence type="ECO:0000256" key="2">
    <source>
        <dbReference type="ARBA" id="ARBA00022692"/>
    </source>
</evidence>
<feature type="transmembrane region" description="Helical" evidence="5">
    <location>
        <begin position="165"/>
        <end position="187"/>
    </location>
</feature>
<evidence type="ECO:0000313" key="6">
    <source>
        <dbReference type="EMBL" id="KAH7234723.1"/>
    </source>
</evidence>
<evidence type="ECO:0000256" key="5">
    <source>
        <dbReference type="SAM" id="Phobius"/>
    </source>
</evidence>
<keyword evidence="7" id="KW-1185">Reference proteome</keyword>
<sequence length="319" mass="35557">MGLFRSGDDDKSNVTCPTHSFAQDAEKNITGSMSFYQLSMIIGGACAAFALIVMFFTKMMHATHLSNPSEQVNNVFFATKKKNGIKWFKTRWIMIFQMPVIAIGVAVATDITQAAGIFCQESNSRHFANIYLRVIMSISLVVSVLSILQMYFLLKKDLAHHNPMLKLTAFKIVVGLTFIQGIIFSILNDQNVLKPTDTLTYADVHVGIPNLVICIEMAPLSLFFMFAYPWSVYMAGHGRGSFTKLEQANAPEMSYQGGPFGIHAWLAMLNPSDSLKAILFIFKRDDRNGSSMSVNMTGYHSNDPLVSRPYNPQPYSTTN</sequence>
<feature type="transmembrane region" description="Helical" evidence="5">
    <location>
        <begin position="35"/>
        <end position="56"/>
    </location>
</feature>
<dbReference type="OrthoDB" id="5348404at2759"/>
<comment type="caution">
    <text evidence="6">The sequence shown here is derived from an EMBL/GenBank/DDBJ whole genome shotgun (WGS) entry which is preliminary data.</text>
</comment>
<dbReference type="InterPro" id="IPR005178">
    <property type="entry name" value="Ostalpha/TMEM184C"/>
</dbReference>
<feature type="transmembrane region" description="Helical" evidence="5">
    <location>
        <begin position="130"/>
        <end position="153"/>
    </location>
</feature>
<dbReference type="Pfam" id="PF03619">
    <property type="entry name" value="Solute_trans_a"/>
    <property type="match status" value="1"/>
</dbReference>
<feature type="transmembrane region" description="Helical" evidence="5">
    <location>
        <begin position="207"/>
        <end position="230"/>
    </location>
</feature>
<dbReference type="Proteomes" id="UP000720189">
    <property type="component" value="Unassembled WGS sequence"/>
</dbReference>
<accession>A0A9P9G870</accession>
<feature type="transmembrane region" description="Helical" evidence="5">
    <location>
        <begin position="92"/>
        <end position="118"/>
    </location>
</feature>
<dbReference type="RefSeq" id="XP_046044488.1">
    <property type="nucleotide sequence ID" value="XM_046188560.1"/>
</dbReference>
<dbReference type="PANTHER" id="PTHR23423">
    <property type="entry name" value="ORGANIC SOLUTE TRANSPORTER-RELATED"/>
    <property type="match status" value="1"/>
</dbReference>
<keyword evidence="2 5" id="KW-0812">Transmembrane</keyword>
<keyword evidence="4 5" id="KW-0472">Membrane</keyword>
<reference evidence="6" key="1">
    <citation type="journal article" date="2021" name="Nat. Commun.">
        <title>Genetic determinants of endophytism in the Arabidopsis root mycobiome.</title>
        <authorList>
            <person name="Mesny F."/>
            <person name="Miyauchi S."/>
            <person name="Thiergart T."/>
            <person name="Pickel B."/>
            <person name="Atanasova L."/>
            <person name="Karlsson M."/>
            <person name="Huettel B."/>
            <person name="Barry K.W."/>
            <person name="Haridas S."/>
            <person name="Chen C."/>
            <person name="Bauer D."/>
            <person name="Andreopoulos W."/>
            <person name="Pangilinan J."/>
            <person name="LaButti K."/>
            <person name="Riley R."/>
            <person name="Lipzen A."/>
            <person name="Clum A."/>
            <person name="Drula E."/>
            <person name="Henrissat B."/>
            <person name="Kohler A."/>
            <person name="Grigoriev I.V."/>
            <person name="Martin F.M."/>
            <person name="Hacquard S."/>
        </authorList>
    </citation>
    <scope>NUCLEOTIDE SEQUENCE</scope>
    <source>
        <strain evidence="6">MPI-CAGE-AT-0023</strain>
    </source>
</reference>